<dbReference type="Pfam" id="PF23335">
    <property type="entry name" value="Beta-prop_IFT80_2nd"/>
    <property type="match status" value="1"/>
</dbReference>
<evidence type="ECO:0000313" key="8">
    <source>
        <dbReference type="EMBL" id="KAF3426676.1"/>
    </source>
</evidence>
<dbReference type="InterPro" id="IPR001680">
    <property type="entry name" value="WD40_rpt"/>
</dbReference>
<keyword evidence="2" id="KW-0969">Cilium</keyword>
<dbReference type="GO" id="GO:0030992">
    <property type="term" value="C:intraciliary transport particle B"/>
    <property type="evidence" value="ECO:0007669"/>
    <property type="project" value="TreeGrafter"/>
</dbReference>
<dbReference type="Pfam" id="PF00400">
    <property type="entry name" value="WD40"/>
    <property type="match status" value="4"/>
</dbReference>
<evidence type="ECO:0000256" key="4">
    <source>
        <dbReference type="PROSITE-ProRule" id="PRU00221"/>
    </source>
</evidence>
<dbReference type="Gene3D" id="1.25.40.470">
    <property type="match status" value="1"/>
</dbReference>
<feature type="repeat" description="WD" evidence="4">
    <location>
        <begin position="189"/>
        <end position="221"/>
    </location>
</feature>
<dbReference type="SUPFAM" id="SSF50978">
    <property type="entry name" value="WD40 repeat-like"/>
    <property type="match status" value="2"/>
</dbReference>
<evidence type="ECO:0000256" key="5">
    <source>
        <dbReference type="SAM" id="MobiDB-lite"/>
    </source>
</evidence>
<dbReference type="AlphaFoldDB" id="A0A833RZX3"/>
<feature type="region of interest" description="Disordered" evidence="5">
    <location>
        <begin position="761"/>
        <end position="785"/>
    </location>
</feature>
<dbReference type="Gene3D" id="2.130.10.10">
    <property type="entry name" value="YVTN repeat-like/Quinoprotein amine dehydrogenase"/>
    <property type="match status" value="2"/>
</dbReference>
<feature type="domain" description="IFT80/172/WDR35 TPR" evidence="7">
    <location>
        <begin position="621"/>
        <end position="760"/>
    </location>
</feature>
<dbReference type="InterPro" id="IPR015943">
    <property type="entry name" value="WD40/YVTN_repeat-like_dom_sf"/>
</dbReference>
<proteinExistence type="predicted"/>
<dbReference type="GO" id="GO:0005929">
    <property type="term" value="C:cilium"/>
    <property type="evidence" value="ECO:0007669"/>
    <property type="project" value="UniProtKB-SubCell"/>
</dbReference>
<dbReference type="InterPro" id="IPR036322">
    <property type="entry name" value="WD40_repeat_dom_sf"/>
</dbReference>
<dbReference type="InterPro" id="IPR056157">
    <property type="entry name" value="TPR_IFT80_172_dom"/>
</dbReference>
<feature type="compositionally biased region" description="Basic and acidic residues" evidence="5">
    <location>
        <begin position="761"/>
        <end position="778"/>
    </location>
</feature>
<evidence type="ECO:0000259" key="7">
    <source>
        <dbReference type="Pfam" id="PF23387"/>
    </source>
</evidence>
<protein>
    <recommendedName>
        <fullName evidence="10">Intraflagellar transport protein 80 homolog</fullName>
    </recommendedName>
</protein>
<accession>A0A833RZX3</accession>
<feature type="repeat" description="WD" evidence="4">
    <location>
        <begin position="107"/>
        <end position="139"/>
    </location>
</feature>
<dbReference type="PROSITE" id="PS50294">
    <property type="entry name" value="WD_REPEATS_REGION"/>
    <property type="match status" value="2"/>
</dbReference>
<evidence type="ECO:0000256" key="2">
    <source>
        <dbReference type="ARBA" id="ARBA00023069"/>
    </source>
</evidence>
<evidence type="ECO:0000313" key="9">
    <source>
        <dbReference type="Proteomes" id="UP000655588"/>
    </source>
</evidence>
<keyword evidence="4" id="KW-0853">WD repeat</keyword>
<dbReference type="PROSITE" id="PS50082">
    <property type="entry name" value="WD_REPEATS_2"/>
    <property type="match status" value="2"/>
</dbReference>
<dbReference type="InterPro" id="IPR056456">
    <property type="entry name" value="Beta-prop_IFT80_2nd"/>
</dbReference>
<name>A0A833RZX3_9HYME</name>
<comment type="caution">
    <text evidence="8">The sequence shown here is derived from an EMBL/GenBank/DDBJ whole genome shotgun (WGS) entry which is preliminary data.</text>
</comment>
<keyword evidence="9" id="KW-1185">Reference proteome</keyword>
<gene>
    <name evidence="8" type="ORF">E2986_07708</name>
</gene>
<keyword evidence="3" id="KW-0966">Cell projection</keyword>
<evidence type="ECO:0000256" key="3">
    <source>
        <dbReference type="ARBA" id="ARBA00023273"/>
    </source>
</evidence>
<dbReference type="Pfam" id="PF23387">
    <property type="entry name" value="TPR_IFT80_172"/>
    <property type="match status" value="1"/>
</dbReference>
<evidence type="ECO:0008006" key="10">
    <source>
        <dbReference type="Google" id="ProtNLM"/>
    </source>
</evidence>
<dbReference type="PANTHER" id="PTHR24098:SF0">
    <property type="entry name" value="OUTER SEGMENT 5"/>
    <property type="match status" value="1"/>
</dbReference>
<dbReference type="GO" id="GO:0060271">
    <property type="term" value="P:cilium assembly"/>
    <property type="evidence" value="ECO:0007669"/>
    <property type="project" value="TreeGrafter"/>
</dbReference>
<evidence type="ECO:0000259" key="6">
    <source>
        <dbReference type="Pfam" id="PF23335"/>
    </source>
</evidence>
<dbReference type="EMBL" id="WNWW01000301">
    <property type="protein sequence ID" value="KAF3426676.1"/>
    <property type="molecule type" value="Genomic_DNA"/>
</dbReference>
<sequence>MRFKISAQSRNGHKRLVTCVAWSSTEEIYSCGEDHLLISWHLEGGIAHSSIVTEFPDDFYPTDMQWHPRPNYATLITKKQSLDVLLITTADGKYHLVNKNGRIEKSIDAHKGATTVGRWSSDGSALLTAGEDGLIKVWSRSGMLRSVVVKGMFPILSAAWSSDCTTVLYSQGAHLIFQSLNSNSKPRKLLAHDGLILVLCWSHTHGLIISGGEDCRYKVWDPNGTQLFSSSVEDHPITAVNWSFSGDCFAVGSFNTVKLCDKTGWSHSLEKINSGSIYSIAWSSDSTQVAMACSNGTVLTGHIIDRRLEWNNYEVTLVKRKVIEVRDVGNEIRETLDISDRVVQLEFAFDYLVVITPAQCHVYSVVNWNTPAIFDLKNTSVSAVLLAEKHFLLVEWNSVSLYSYQGRLLGTPKWKGMTQERLYPPCVSLCSDTLVIRSQSNEKLLHVLEVAYNKPIVESQSYTHLQGITRAALNYIGGITDRQVALIDVNKDLFLVSIRIPGFGRVCKIAAMAQDIAWATDANVLAAMLDATLSVWLCPNCVHYSDRKIIRKTRIDKESSEFGKQPSIANVYNGMVMIRRGDGALVASSFYTFFISLHQHILNKRWKEALSLCRVAQNEILWTCMAVMATDNKELNAAEEAYAAISRYDKVDYIQYIKVMSLPNKTERLAEMALLSGDLLTTEGILLQNGLTEEAVRINIEVYNWNRALELAIRHKKQLDEVLNARKRYLQVINKKETNQNFLAYMANVAKAQEAAEKISLKREETELPEVEIQKSETPEQEMTI</sequence>
<comment type="subcellular location">
    <subcellularLocation>
        <location evidence="1">Cell projection</location>
        <location evidence="1">Cilium</location>
    </subcellularLocation>
</comment>
<feature type="domain" description="IFT80 second beta-propeller" evidence="6">
    <location>
        <begin position="305"/>
        <end position="591"/>
    </location>
</feature>
<dbReference type="PANTHER" id="PTHR24098">
    <property type="entry name" value="OUTER SEGMENT 5"/>
    <property type="match status" value="1"/>
</dbReference>
<organism evidence="8 9">
    <name type="scientific">Frieseomelitta varia</name>
    <dbReference type="NCBI Taxonomy" id="561572"/>
    <lineage>
        <taxon>Eukaryota</taxon>
        <taxon>Metazoa</taxon>
        <taxon>Ecdysozoa</taxon>
        <taxon>Arthropoda</taxon>
        <taxon>Hexapoda</taxon>
        <taxon>Insecta</taxon>
        <taxon>Pterygota</taxon>
        <taxon>Neoptera</taxon>
        <taxon>Endopterygota</taxon>
        <taxon>Hymenoptera</taxon>
        <taxon>Apocrita</taxon>
        <taxon>Aculeata</taxon>
        <taxon>Apoidea</taxon>
        <taxon>Anthophila</taxon>
        <taxon>Apidae</taxon>
        <taxon>Frieseomelitta</taxon>
    </lineage>
</organism>
<reference evidence="8" key="1">
    <citation type="submission" date="2019-11" db="EMBL/GenBank/DDBJ databases">
        <title>The nuclear and mitochondrial genomes of Frieseomelitta varia - a highly eusocial stingless bee (Meliponini) with a permanently sterile worker caste.</title>
        <authorList>
            <person name="Freitas F.C.P."/>
            <person name="Lourenco A.P."/>
            <person name="Nunes F.M.F."/>
            <person name="Paschoal A.R."/>
            <person name="Abreu F.C.P."/>
            <person name="Barbin F.O."/>
            <person name="Bataglia L."/>
            <person name="Cardoso-Junior C.A.M."/>
            <person name="Cervoni M.S."/>
            <person name="Silva S.R."/>
            <person name="Dalarmi F."/>
            <person name="Del Lama M.A."/>
            <person name="Depintor T.S."/>
            <person name="Ferreira K.M."/>
            <person name="Goria P.S."/>
            <person name="Jaskot M.C."/>
            <person name="Lago D.C."/>
            <person name="Luna-Lucena D."/>
            <person name="Moda L.M."/>
            <person name="Nascimento L."/>
            <person name="Pedrino M."/>
            <person name="Rabico F.O."/>
            <person name="Sanches F.C."/>
            <person name="Santos D.E."/>
            <person name="Santos C.G."/>
            <person name="Vieira J."/>
            <person name="Lopes T.F."/>
            <person name="Barchuk A.R."/>
            <person name="Hartfelder K."/>
            <person name="Simoes Z.L.P."/>
            <person name="Bitondi M.M.G."/>
            <person name="Pinheiro D.G."/>
        </authorList>
    </citation>
    <scope>NUCLEOTIDE SEQUENCE</scope>
    <source>
        <strain evidence="8">USP_RPSP 00005682</strain>
        <tissue evidence="8">Whole individual</tissue>
    </source>
</reference>
<dbReference type="SMART" id="SM00320">
    <property type="entry name" value="WD40"/>
    <property type="match status" value="5"/>
</dbReference>
<evidence type="ECO:0000256" key="1">
    <source>
        <dbReference type="ARBA" id="ARBA00004138"/>
    </source>
</evidence>
<dbReference type="FunFam" id="2.130.10.10:FF:000463">
    <property type="entry name" value="intraflagellar transport protein 80 homolog"/>
    <property type="match status" value="1"/>
</dbReference>
<dbReference type="Proteomes" id="UP000655588">
    <property type="component" value="Unassembled WGS sequence"/>
</dbReference>